<keyword evidence="2" id="KW-0489">Methyltransferase</keyword>
<dbReference type="Proteomes" id="UP000297597">
    <property type="component" value="Unassembled WGS sequence"/>
</dbReference>
<sequence>MICNKKILDLGCGPNKIPGAIGVDLRPGPNVDVVHDLDIYPWPFKDNEFDLICASHIMEHLEDVVRAVEEIHRITRPGGVAQVLVPHFSCSDFFTDPTHKHAFSSRSFDYFVEGTHLRTFNYSPVQFKKLQVQLVLPTRYPFKFILRRLINRYPTIYEMQFAFILPANVIIFELEIVK</sequence>
<proteinExistence type="predicted"/>
<dbReference type="InterPro" id="IPR013216">
    <property type="entry name" value="Methyltransf_11"/>
</dbReference>
<evidence type="ECO:0000313" key="3">
    <source>
        <dbReference type="Proteomes" id="UP000297597"/>
    </source>
</evidence>
<dbReference type="AlphaFoldDB" id="A0A4Y7RCJ1"/>
<name>A0A4Y7RCJ1_9FIRM</name>
<dbReference type="GO" id="GO:0008757">
    <property type="term" value="F:S-adenosylmethionine-dependent methyltransferase activity"/>
    <property type="evidence" value="ECO:0007669"/>
    <property type="project" value="InterPro"/>
</dbReference>
<reference evidence="2 3" key="1">
    <citation type="journal article" date="2018" name="Environ. Microbiol.">
        <title>Novel energy conservation strategies and behaviour of Pelotomaculum schinkii driving syntrophic propionate catabolism.</title>
        <authorList>
            <person name="Hidalgo-Ahumada C.A.P."/>
            <person name="Nobu M.K."/>
            <person name="Narihiro T."/>
            <person name="Tamaki H."/>
            <person name="Liu W.T."/>
            <person name="Kamagata Y."/>
            <person name="Stams A.J.M."/>
            <person name="Imachi H."/>
            <person name="Sousa D.Z."/>
        </authorList>
    </citation>
    <scope>NUCLEOTIDE SEQUENCE [LARGE SCALE GENOMIC DNA]</scope>
    <source>
        <strain evidence="2 3">MGP</strain>
    </source>
</reference>
<dbReference type="GO" id="GO:0043770">
    <property type="term" value="F:demethylmenaquinone methyltransferase activity"/>
    <property type="evidence" value="ECO:0007669"/>
    <property type="project" value="UniProtKB-EC"/>
</dbReference>
<dbReference type="OrthoDB" id="9772751at2"/>
<dbReference type="RefSeq" id="WP_134216125.1">
    <property type="nucleotide sequence ID" value="NZ_QFFZ01000091.1"/>
</dbReference>
<dbReference type="EMBL" id="QFFZ01000091">
    <property type="protein sequence ID" value="TEB06451.1"/>
    <property type="molecule type" value="Genomic_DNA"/>
</dbReference>
<feature type="domain" description="Methyltransferase type 11" evidence="1">
    <location>
        <begin position="35"/>
        <end position="80"/>
    </location>
</feature>
<accession>A0A4Y7RCJ1</accession>
<keyword evidence="2" id="KW-0830">Ubiquinone</keyword>
<dbReference type="SUPFAM" id="SSF53335">
    <property type="entry name" value="S-adenosyl-L-methionine-dependent methyltransferases"/>
    <property type="match status" value="1"/>
</dbReference>
<dbReference type="Gene3D" id="3.40.50.150">
    <property type="entry name" value="Vaccinia Virus protein VP39"/>
    <property type="match status" value="1"/>
</dbReference>
<comment type="caution">
    <text evidence="2">The sequence shown here is derived from an EMBL/GenBank/DDBJ whole genome shotgun (WGS) entry which is preliminary data.</text>
</comment>
<dbReference type="GO" id="GO:0032259">
    <property type="term" value="P:methylation"/>
    <property type="evidence" value="ECO:0007669"/>
    <property type="project" value="UniProtKB-KW"/>
</dbReference>
<organism evidence="2 3">
    <name type="scientific">Pelotomaculum propionicicum</name>
    <dbReference type="NCBI Taxonomy" id="258475"/>
    <lineage>
        <taxon>Bacteria</taxon>
        <taxon>Bacillati</taxon>
        <taxon>Bacillota</taxon>
        <taxon>Clostridia</taxon>
        <taxon>Eubacteriales</taxon>
        <taxon>Desulfotomaculaceae</taxon>
        <taxon>Pelotomaculum</taxon>
    </lineage>
</organism>
<dbReference type="Pfam" id="PF08241">
    <property type="entry name" value="Methyltransf_11"/>
    <property type="match status" value="1"/>
</dbReference>
<dbReference type="InterPro" id="IPR029063">
    <property type="entry name" value="SAM-dependent_MTases_sf"/>
</dbReference>
<evidence type="ECO:0000259" key="1">
    <source>
        <dbReference type="Pfam" id="PF08241"/>
    </source>
</evidence>
<dbReference type="CDD" id="cd02440">
    <property type="entry name" value="AdoMet_MTases"/>
    <property type="match status" value="1"/>
</dbReference>
<evidence type="ECO:0000313" key="2">
    <source>
        <dbReference type="EMBL" id="TEB06451.1"/>
    </source>
</evidence>
<keyword evidence="3" id="KW-1185">Reference proteome</keyword>
<dbReference type="EC" id="2.1.1.163" evidence="2"/>
<gene>
    <name evidence="2" type="primary">ubiE_3</name>
    <name evidence="2" type="ORF">Pmgp_03723</name>
</gene>
<protein>
    <submittedName>
        <fullName evidence="2">Ubiquinone/menaquinone biosynthesis C-methyltransferase UbiE</fullName>
        <ecNumber evidence="2">2.1.1.163</ecNumber>
    </submittedName>
</protein>
<keyword evidence="2" id="KW-0808">Transferase</keyword>